<proteinExistence type="predicted"/>
<name>A0A5C6U0M5_9BURK</name>
<organism evidence="1 2">
    <name type="scientific">Piscinibacter aquaticus</name>
    <dbReference type="NCBI Taxonomy" id="392597"/>
    <lineage>
        <taxon>Bacteria</taxon>
        <taxon>Pseudomonadati</taxon>
        <taxon>Pseudomonadota</taxon>
        <taxon>Betaproteobacteria</taxon>
        <taxon>Burkholderiales</taxon>
        <taxon>Sphaerotilaceae</taxon>
        <taxon>Piscinibacter</taxon>
    </lineage>
</organism>
<keyword evidence="2" id="KW-1185">Reference proteome</keyword>
<gene>
    <name evidence="1" type="ORF">FSC37_13435</name>
</gene>
<evidence type="ECO:0000313" key="2">
    <source>
        <dbReference type="Proteomes" id="UP000321832"/>
    </source>
</evidence>
<sequence>MPQFAIYVGSLCIGHSWLEHRDAPIGVAAGRFLPAAGYAQVQGAVLASASGTQPEVALRVLAPDGQVLAGEGLVQIVDYSPELGDDAIEVHVIGIEPERYGQWFPTQATGFQDTVVVPPREL</sequence>
<reference evidence="1 2" key="1">
    <citation type="submission" date="2019-08" db="EMBL/GenBank/DDBJ databases">
        <authorList>
            <person name="Khan S.A."/>
            <person name="Jeon C.O."/>
            <person name="Jeong S.E."/>
        </authorList>
    </citation>
    <scope>NUCLEOTIDE SEQUENCE [LARGE SCALE GENOMIC DNA]</scope>
    <source>
        <strain evidence="2">IMCC1728</strain>
    </source>
</reference>
<comment type="caution">
    <text evidence="1">The sequence shown here is derived from an EMBL/GenBank/DDBJ whole genome shotgun (WGS) entry which is preliminary data.</text>
</comment>
<protein>
    <submittedName>
        <fullName evidence="1">Uncharacterized protein</fullName>
    </submittedName>
</protein>
<dbReference type="Proteomes" id="UP000321832">
    <property type="component" value="Unassembled WGS sequence"/>
</dbReference>
<dbReference type="AlphaFoldDB" id="A0A5C6U0M5"/>
<accession>A0A5C6U0M5</accession>
<dbReference type="EMBL" id="VOPW01000001">
    <property type="protein sequence ID" value="TXC66484.1"/>
    <property type="molecule type" value="Genomic_DNA"/>
</dbReference>
<evidence type="ECO:0000313" key="1">
    <source>
        <dbReference type="EMBL" id="TXC66484.1"/>
    </source>
</evidence>